<protein>
    <submittedName>
        <fullName evidence="2">Uncharacterized protein</fullName>
    </submittedName>
</protein>
<comment type="caution">
    <text evidence="2">The sequence shown here is derived from an EMBL/GenBank/DDBJ whole genome shotgun (WGS) entry which is preliminary data.</text>
</comment>
<feature type="region of interest" description="Disordered" evidence="1">
    <location>
        <begin position="40"/>
        <end position="153"/>
    </location>
</feature>
<dbReference type="EMBL" id="JBHRZG010000002">
    <property type="protein sequence ID" value="MFC3831672.1"/>
    <property type="molecule type" value="Genomic_DNA"/>
</dbReference>
<sequence length="153" mass="15471">MKSWTAALVLGALGVGFALGRVDLPVAPAAGAATFLRPVADRVEGDPIQGAPVPGDPREVIPLVPGPGQQPGTGQQPQPGQTPGEGDCTVLMFRDGQFYRIQPGTPAPGTGTPRGPGGTPNGDSELFPIQPQSPGPQSPAPDAPPFSGPELRT</sequence>
<organism evidence="2 3">
    <name type="scientific">Deinococcus rufus</name>
    <dbReference type="NCBI Taxonomy" id="2136097"/>
    <lineage>
        <taxon>Bacteria</taxon>
        <taxon>Thermotogati</taxon>
        <taxon>Deinococcota</taxon>
        <taxon>Deinococci</taxon>
        <taxon>Deinococcales</taxon>
        <taxon>Deinococcaceae</taxon>
        <taxon>Deinococcus</taxon>
    </lineage>
</organism>
<accession>A0ABV7Z2L7</accession>
<evidence type="ECO:0000256" key="1">
    <source>
        <dbReference type="SAM" id="MobiDB-lite"/>
    </source>
</evidence>
<feature type="compositionally biased region" description="Pro residues" evidence="1">
    <location>
        <begin position="131"/>
        <end position="147"/>
    </location>
</feature>
<dbReference type="Proteomes" id="UP001595803">
    <property type="component" value="Unassembled WGS sequence"/>
</dbReference>
<reference evidence="3" key="1">
    <citation type="journal article" date="2019" name="Int. J. Syst. Evol. Microbiol.">
        <title>The Global Catalogue of Microorganisms (GCM) 10K type strain sequencing project: providing services to taxonomists for standard genome sequencing and annotation.</title>
        <authorList>
            <consortium name="The Broad Institute Genomics Platform"/>
            <consortium name="The Broad Institute Genome Sequencing Center for Infectious Disease"/>
            <person name="Wu L."/>
            <person name="Ma J."/>
        </authorList>
    </citation>
    <scope>NUCLEOTIDE SEQUENCE [LARGE SCALE GENOMIC DNA]</scope>
    <source>
        <strain evidence="3">CCTCC AB 2017081</strain>
    </source>
</reference>
<name>A0ABV7Z2L7_9DEIO</name>
<proteinExistence type="predicted"/>
<dbReference type="RefSeq" id="WP_322473765.1">
    <property type="nucleotide sequence ID" value="NZ_JBHRZG010000002.1"/>
</dbReference>
<keyword evidence="3" id="KW-1185">Reference proteome</keyword>
<evidence type="ECO:0000313" key="3">
    <source>
        <dbReference type="Proteomes" id="UP001595803"/>
    </source>
</evidence>
<gene>
    <name evidence="2" type="ORF">ACFOSB_02205</name>
</gene>
<evidence type="ECO:0000313" key="2">
    <source>
        <dbReference type="EMBL" id="MFC3831672.1"/>
    </source>
</evidence>
<feature type="compositionally biased region" description="Low complexity" evidence="1">
    <location>
        <begin position="66"/>
        <end position="84"/>
    </location>
</feature>